<protein>
    <submittedName>
        <fullName evidence="5">Transcriptional regulator, XRE family</fullName>
    </submittedName>
</protein>
<keyword evidence="6" id="KW-1185">Reference proteome</keyword>
<gene>
    <name evidence="5" type="ordered locus">Mmc1_0831</name>
</gene>
<dbReference type="GO" id="GO:0005829">
    <property type="term" value="C:cytosol"/>
    <property type="evidence" value="ECO:0007669"/>
    <property type="project" value="TreeGrafter"/>
</dbReference>
<dbReference type="eggNOG" id="COG1476">
    <property type="taxonomic scope" value="Bacteria"/>
</dbReference>
<dbReference type="eggNOG" id="COG1917">
    <property type="taxonomic scope" value="Bacteria"/>
</dbReference>
<dbReference type="SMART" id="SM00530">
    <property type="entry name" value="HTH_XRE"/>
    <property type="match status" value="1"/>
</dbReference>
<dbReference type="PROSITE" id="PS50943">
    <property type="entry name" value="HTH_CROC1"/>
    <property type="match status" value="1"/>
</dbReference>
<accession>A0L5V7</accession>
<dbReference type="InterPro" id="IPR050807">
    <property type="entry name" value="TransReg_Diox_bact_type"/>
</dbReference>
<keyword evidence="1" id="KW-0805">Transcription regulation</keyword>
<dbReference type="OrthoDB" id="9805356at2"/>
<reference evidence="5 6" key="2">
    <citation type="journal article" date="2012" name="Int. J. Syst. Evol. Microbiol.">
        <title>Magnetococcus marinus gen. nov., sp. nov., a marine, magnetotactic bacterium that represents a novel lineage (Magnetococcaceae fam. nov.; Magnetococcales ord. nov.) at the base of the Alphaproteobacteria.</title>
        <authorList>
            <person name="Bazylinski D.A."/>
            <person name="Williams T.J."/>
            <person name="Lefevre C.T."/>
            <person name="Berg R.J."/>
            <person name="Zhang C.L."/>
            <person name="Bowser S.S."/>
            <person name="Dean A.J."/>
            <person name="Beveridge T.J."/>
        </authorList>
    </citation>
    <scope>NUCLEOTIDE SEQUENCE [LARGE SCALE GENOMIC DNA]</scope>
    <source>
        <strain evidence="6">ATCC BAA-1437 / JCM 17883 / MC-1</strain>
    </source>
</reference>
<dbReference type="KEGG" id="mgm:Mmc1_0831"/>
<evidence type="ECO:0000256" key="2">
    <source>
        <dbReference type="ARBA" id="ARBA00023125"/>
    </source>
</evidence>
<dbReference type="InterPro" id="IPR011051">
    <property type="entry name" value="RmlC_Cupin_sf"/>
</dbReference>
<sequence length="183" mass="20303">MVNNLAGMRIRQLRSQRKLTQQALADMAEIPRATLATVEKDDANPSLAVVYKIARALGLSIDQLLVTERERIQVVPADQMRWVETADGRYRAVVVSPGNALHFFQQIFSLQAGAVYEGRPHPPGSEEYLHVLEGALELELAGECKRLVKGDSARFGGNVLHQYRNPTEQTVRCLVTILEAVGK</sequence>
<dbReference type="AlphaFoldDB" id="A0L5V7"/>
<reference evidence="6" key="1">
    <citation type="journal article" date="2009" name="Appl. Environ. Microbiol.">
        <title>Complete genome sequence of the chemolithoautotrophic marine magnetotactic coccus strain MC-1.</title>
        <authorList>
            <person name="Schubbe S."/>
            <person name="Williams T.J."/>
            <person name="Xie G."/>
            <person name="Kiss H.E."/>
            <person name="Brettin T.S."/>
            <person name="Martinez D."/>
            <person name="Ross C.A."/>
            <person name="Schuler D."/>
            <person name="Cox B.L."/>
            <person name="Nealson K.H."/>
            <person name="Bazylinski D.A."/>
        </authorList>
    </citation>
    <scope>NUCLEOTIDE SEQUENCE [LARGE SCALE GENOMIC DNA]</scope>
    <source>
        <strain evidence="6">ATCC BAA-1437 / JCM 17883 / MC-1</strain>
    </source>
</reference>
<organism evidence="5 6">
    <name type="scientific">Magnetococcus marinus (strain ATCC BAA-1437 / JCM 17883 / MC-1)</name>
    <dbReference type="NCBI Taxonomy" id="156889"/>
    <lineage>
        <taxon>Bacteria</taxon>
        <taxon>Pseudomonadati</taxon>
        <taxon>Pseudomonadota</taxon>
        <taxon>Magnetococcia</taxon>
        <taxon>Magnetococcales</taxon>
        <taxon>Magnetococcaceae</taxon>
        <taxon>Magnetococcus</taxon>
    </lineage>
</organism>
<dbReference type="Pfam" id="PF07883">
    <property type="entry name" value="Cupin_2"/>
    <property type="match status" value="1"/>
</dbReference>
<dbReference type="InterPro" id="IPR013096">
    <property type="entry name" value="Cupin_2"/>
</dbReference>
<evidence type="ECO:0000259" key="4">
    <source>
        <dbReference type="PROSITE" id="PS50943"/>
    </source>
</evidence>
<dbReference type="SUPFAM" id="SSF51182">
    <property type="entry name" value="RmlC-like cupins"/>
    <property type="match status" value="1"/>
</dbReference>
<evidence type="ECO:0000256" key="1">
    <source>
        <dbReference type="ARBA" id="ARBA00023015"/>
    </source>
</evidence>
<dbReference type="InterPro" id="IPR001387">
    <property type="entry name" value="Cro/C1-type_HTH"/>
</dbReference>
<dbReference type="CDD" id="cd00093">
    <property type="entry name" value="HTH_XRE"/>
    <property type="match status" value="1"/>
</dbReference>
<dbReference type="GO" id="GO:0003700">
    <property type="term" value="F:DNA-binding transcription factor activity"/>
    <property type="evidence" value="ECO:0007669"/>
    <property type="project" value="TreeGrafter"/>
</dbReference>
<dbReference type="SUPFAM" id="SSF47413">
    <property type="entry name" value="lambda repressor-like DNA-binding domains"/>
    <property type="match status" value="1"/>
</dbReference>
<dbReference type="InterPro" id="IPR014710">
    <property type="entry name" value="RmlC-like_jellyroll"/>
</dbReference>
<dbReference type="RefSeq" id="WP_011712510.1">
    <property type="nucleotide sequence ID" value="NC_008576.1"/>
</dbReference>
<evidence type="ECO:0000256" key="3">
    <source>
        <dbReference type="ARBA" id="ARBA00023163"/>
    </source>
</evidence>
<dbReference type="EMBL" id="CP000471">
    <property type="protein sequence ID" value="ABK43350.1"/>
    <property type="molecule type" value="Genomic_DNA"/>
</dbReference>
<dbReference type="CDD" id="cd02209">
    <property type="entry name" value="cupin_XRE_C"/>
    <property type="match status" value="1"/>
</dbReference>
<dbReference type="InterPro" id="IPR010982">
    <property type="entry name" value="Lambda_DNA-bd_dom_sf"/>
</dbReference>
<name>A0L5V7_MAGMM</name>
<evidence type="ECO:0000313" key="6">
    <source>
        <dbReference type="Proteomes" id="UP000002586"/>
    </source>
</evidence>
<dbReference type="Gene3D" id="2.60.120.10">
    <property type="entry name" value="Jelly Rolls"/>
    <property type="match status" value="1"/>
</dbReference>
<proteinExistence type="predicted"/>
<dbReference type="Gene3D" id="1.10.260.40">
    <property type="entry name" value="lambda repressor-like DNA-binding domains"/>
    <property type="match status" value="1"/>
</dbReference>
<dbReference type="HOGENOM" id="CLU_085376_5_1_5"/>
<dbReference type="STRING" id="156889.Mmc1_0831"/>
<feature type="domain" description="HTH cro/C1-type" evidence="4">
    <location>
        <begin position="10"/>
        <end position="64"/>
    </location>
</feature>
<dbReference type="Pfam" id="PF01381">
    <property type="entry name" value="HTH_3"/>
    <property type="match status" value="1"/>
</dbReference>
<keyword evidence="2" id="KW-0238">DNA-binding</keyword>
<dbReference type="PANTHER" id="PTHR46797">
    <property type="entry name" value="HTH-TYPE TRANSCRIPTIONAL REGULATOR"/>
    <property type="match status" value="1"/>
</dbReference>
<keyword evidence="3" id="KW-0804">Transcription</keyword>
<dbReference type="Proteomes" id="UP000002586">
    <property type="component" value="Chromosome"/>
</dbReference>
<dbReference type="GO" id="GO:0003677">
    <property type="term" value="F:DNA binding"/>
    <property type="evidence" value="ECO:0007669"/>
    <property type="project" value="UniProtKB-KW"/>
</dbReference>
<evidence type="ECO:0000313" key="5">
    <source>
        <dbReference type="EMBL" id="ABK43350.1"/>
    </source>
</evidence>
<dbReference type="PANTHER" id="PTHR46797:SF23">
    <property type="entry name" value="HTH-TYPE TRANSCRIPTIONAL REGULATOR SUTR"/>
    <property type="match status" value="1"/>
</dbReference>